<feature type="compositionally biased region" description="Polar residues" evidence="1">
    <location>
        <begin position="59"/>
        <end position="70"/>
    </location>
</feature>
<evidence type="ECO:0000256" key="1">
    <source>
        <dbReference type="SAM" id="MobiDB-lite"/>
    </source>
</evidence>
<proteinExistence type="predicted"/>
<dbReference type="AlphaFoldDB" id="A0A9P7TR92"/>
<name>A0A9P7TR92_9HYPO</name>
<feature type="non-terminal residue" evidence="2">
    <location>
        <position position="162"/>
    </location>
</feature>
<feature type="region of interest" description="Disordered" evidence="1">
    <location>
        <begin position="45"/>
        <end position="70"/>
    </location>
</feature>
<sequence length="162" mass="18167">MSKSRFCVSTDNNNNKYQQQQVPTTTDTNNIVMADWCDLTLGNPLDEQPDFDGERTESARPQSAKSSKTSRICGHWPVGFQWTSSGLPVDFQWTSSGLPVDFQWTSSGLAILVVGQRRVFGRKWTSFENRAPESTSEAASRRSSFSHTNPDAGIENRERDTI</sequence>
<gene>
    <name evidence="2" type="ORF">E4U13_008072</name>
</gene>
<feature type="compositionally biased region" description="Low complexity" evidence="1">
    <location>
        <begin position="132"/>
        <end position="146"/>
    </location>
</feature>
<protein>
    <submittedName>
        <fullName evidence="2">Uncharacterized protein</fullName>
    </submittedName>
</protein>
<dbReference type="Proteomes" id="UP000732380">
    <property type="component" value="Unassembled WGS sequence"/>
</dbReference>
<comment type="caution">
    <text evidence="2">The sequence shown here is derived from an EMBL/GenBank/DDBJ whole genome shotgun (WGS) entry which is preliminary data.</text>
</comment>
<feature type="region of interest" description="Disordered" evidence="1">
    <location>
        <begin position="130"/>
        <end position="162"/>
    </location>
</feature>
<keyword evidence="3" id="KW-1185">Reference proteome</keyword>
<organism evidence="2 3">
    <name type="scientific">Claviceps humidiphila</name>
    <dbReference type="NCBI Taxonomy" id="1294629"/>
    <lineage>
        <taxon>Eukaryota</taxon>
        <taxon>Fungi</taxon>
        <taxon>Dikarya</taxon>
        <taxon>Ascomycota</taxon>
        <taxon>Pezizomycotina</taxon>
        <taxon>Sordariomycetes</taxon>
        <taxon>Hypocreomycetidae</taxon>
        <taxon>Hypocreales</taxon>
        <taxon>Clavicipitaceae</taxon>
        <taxon>Claviceps</taxon>
    </lineage>
</organism>
<reference evidence="2 3" key="1">
    <citation type="journal article" date="2020" name="bioRxiv">
        <title>Whole genome comparisons of ergot fungi reveals the divergence and evolution of species within the genus Claviceps are the result of varying mechanisms driving genome evolution and host range expansion.</title>
        <authorList>
            <person name="Wyka S.A."/>
            <person name="Mondo S.J."/>
            <person name="Liu M."/>
            <person name="Dettman J."/>
            <person name="Nalam V."/>
            <person name="Broders K.D."/>
        </authorList>
    </citation>
    <scope>NUCLEOTIDE SEQUENCE [LARGE SCALE GENOMIC DNA]</scope>
    <source>
        <strain evidence="2 3">LM576</strain>
    </source>
</reference>
<evidence type="ECO:0000313" key="2">
    <source>
        <dbReference type="EMBL" id="KAG6105066.1"/>
    </source>
</evidence>
<dbReference type="EMBL" id="SRQM01000888">
    <property type="protein sequence ID" value="KAG6105066.1"/>
    <property type="molecule type" value="Genomic_DNA"/>
</dbReference>
<evidence type="ECO:0000313" key="3">
    <source>
        <dbReference type="Proteomes" id="UP000732380"/>
    </source>
</evidence>
<accession>A0A9P7TR92</accession>
<feature type="region of interest" description="Disordered" evidence="1">
    <location>
        <begin position="1"/>
        <end position="24"/>
    </location>
</feature>